<dbReference type="FunFam" id="2.60.40.10:FF:000043">
    <property type="entry name" value="roundabout homolog 2 isoform X2"/>
    <property type="match status" value="1"/>
</dbReference>
<dbReference type="InterPro" id="IPR013098">
    <property type="entry name" value="Ig_I-set"/>
</dbReference>
<feature type="compositionally biased region" description="Basic residues" evidence="17">
    <location>
        <begin position="1339"/>
        <end position="1351"/>
    </location>
</feature>
<dbReference type="PROSITE" id="PS50853">
    <property type="entry name" value="FN3"/>
    <property type="match status" value="3"/>
</dbReference>
<keyword evidence="15" id="KW-0393">Immunoglobulin domain</keyword>
<feature type="compositionally biased region" description="Pro residues" evidence="17">
    <location>
        <begin position="1367"/>
        <end position="1376"/>
    </location>
</feature>
<dbReference type="Pfam" id="PF07679">
    <property type="entry name" value="I-set"/>
    <property type="match status" value="3"/>
</dbReference>
<evidence type="ECO:0000256" key="5">
    <source>
        <dbReference type="ARBA" id="ARBA00022692"/>
    </source>
</evidence>
<dbReference type="CDD" id="cd05726">
    <property type="entry name" value="IgI_4_Robo"/>
    <property type="match status" value="1"/>
</dbReference>
<feature type="region of interest" description="Disordered" evidence="17">
    <location>
        <begin position="1303"/>
        <end position="1526"/>
    </location>
</feature>
<evidence type="ECO:0000256" key="4">
    <source>
        <dbReference type="ARBA" id="ARBA00022553"/>
    </source>
</evidence>
<dbReference type="SMART" id="SM00060">
    <property type="entry name" value="FN3"/>
    <property type="match status" value="3"/>
</dbReference>
<feature type="compositionally biased region" description="Pro residues" evidence="17">
    <location>
        <begin position="1044"/>
        <end position="1054"/>
    </location>
</feature>
<keyword evidence="10" id="KW-1133">Transmembrane helix</keyword>
<feature type="region of interest" description="Disordered" evidence="17">
    <location>
        <begin position="1247"/>
        <end position="1272"/>
    </location>
</feature>
<feature type="domain" description="Ig-like" evidence="19">
    <location>
        <begin position="421"/>
        <end position="501"/>
    </location>
</feature>
<evidence type="ECO:0000259" key="19">
    <source>
        <dbReference type="PROSITE" id="PS50835"/>
    </source>
</evidence>
<feature type="region of interest" description="Disordered" evidence="17">
    <location>
        <begin position="970"/>
        <end position="1197"/>
    </location>
</feature>
<organism evidence="21 22">
    <name type="scientific">Dicentrarchus labrax</name>
    <name type="common">European seabass</name>
    <name type="synonym">Morone labrax</name>
    <dbReference type="NCBI Taxonomy" id="13489"/>
    <lineage>
        <taxon>Eukaryota</taxon>
        <taxon>Metazoa</taxon>
        <taxon>Chordata</taxon>
        <taxon>Craniata</taxon>
        <taxon>Vertebrata</taxon>
        <taxon>Euteleostomi</taxon>
        <taxon>Actinopterygii</taxon>
        <taxon>Neopterygii</taxon>
        <taxon>Teleostei</taxon>
        <taxon>Neoteleostei</taxon>
        <taxon>Acanthomorphata</taxon>
        <taxon>Eupercaria</taxon>
        <taxon>Moronidae</taxon>
        <taxon>Dicentrarchus</taxon>
    </lineage>
</organism>
<dbReference type="GO" id="GO:0035385">
    <property type="term" value="P:Roundabout signaling pathway"/>
    <property type="evidence" value="ECO:0007669"/>
    <property type="project" value="InterPro"/>
</dbReference>
<dbReference type="Gene3D" id="2.60.40.10">
    <property type="entry name" value="Immunoglobulins"/>
    <property type="match status" value="8"/>
</dbReference>
<evidence type="ECO:0000256" key="15">
    <source>
        <dbReference type="ARBA" id="ARBA00023319"/>
    </source>
</evidence>
<protein>
    <submittedName>
        <fullName evidence="21">Roundabout, axon guidance receptor, homolog 1 (Drosophila)</fullName>
    </submittedName>
</protein>
<keyword evidence="13" id="KW-0675">Receptor</keyword>
<feature type="domain" description="Ig-like" evidence="19">
    <location>
        <begin position="225"/>
        <end position="309"/>
    </location>
</feature>
<feature type="compositionally biased region" description="Polar residues" evidence="17">
    <location>
        <begin position="1469"/>
        <end position="1479"/>
    </location>
</feature>
<dbReference type="FunFam" id="2.60.40.10:FF:000008">
    <property type="entry name" value="roundabout homolog 2 isoform X2"/>
    <property type="match status" value="2"/>
</dbReference>
<dbReference type="GeneTree" id="ENSGT00940000154477"/>
<reference evidence="21" key="1">
    <citation type="submission" date="2025-08" db="UniProtKB">
        <authorList>
            <consortium name="Ensembl"/>
        </authorList>
    </citation>
    <scope>IDENTIFICATION</scope>
</reference>
<evidence type="ECO:0000256" key="17">
    <source>
        <dbReference type="SAM" id="MobiDB-lite"/>
    </source>
</evidence>
<keyword evidence="9" id="KW-0524">Neurogenesis</keyword>
<keyword evidence="3" id="KW-0145">Chemotaxis</keyword>
<comment type="subcellular location">
    <subcellularLocation>
        <location evidence="1">Membrane</location>
        <topology evidence="1">Single-pass type I membrane protein</topology>
    </subcellularLocation>
</comment>
<name>A0A8P4K6J9_DICLA</name>
<dbReference type="PANTHER" id="PTHR12231:SF243">
    <property type="entry name" value="ROUNDABOUT HOMOLOG 1"/>
    <property type="match status" value="1"/>
</dbReference>
<evidence type="ECO:0000256" key="18">
    <source>
        <dbReference type="SAM" id="SignalP"/>
    </source>
</evidence>
<feature type="domain" description="Fibronectin type-III" evidence="20">
    <location>
        <begin position="744"/>
        <end position="840"/>
    </location>
</feature>
<dbReference type="GO" id="GO:0016199">
    <property type="term" value="P:axon midline choice point recognition"/>
    <property type="evidence" value="ECO:0007669"/>
    <property type="project" value="InterPro"/>
</dbReference>
<dbReference type="InterPro" id="IPR013106">
    <property type="entry name" value="Ig_V-set"/>
</dbReference>
<keyword evidence="11" id="KW-0472">Membrane</keyword>
<dbReference type="FunFam" id="2.60.40.10:FF:000053">
    <property type="entry name" value="Roundabout guidance receptor 1"/>
    <property type="match status" value="1"/>
</dbReference>
<evidence type="ECO:0000256" key="3">
    <source>
        <dbReference type="ARBA" id="ARBA00022500"/>
    </source>
</evidence>
<evidence type="ECO:0000256" key="10">
    <source>
        <dbReference type="ARBA" id="ARBA00022989"/>
    </source>
</evidence>
<evidence type="ECO:0000256" key="7">
    <source>
        <dbReference type="ARBA" id="ARBA00022737"/>
    </source>
</evidence>
<dbReference type="SMART" id="SM00408">
    <property type="entry name" value="IGc2"/>
    <property type="match status" value="5"/>
</dbReference>
<evidence type="ECO:0000256" key="11">
    <source>
        <dbReference type="ARBA" id="ARBA00023136"/>
    </source>
</evidence>
<dbReference type="PANTHER" id="PTHR12231">
    <property type="entry name" value="CTX-RELATED TYPE I TRANSMEMBRANE PROTEIN"/>
    <property type="match status" value="1"/>
</dbReference>
<keyword evidence="22" id="KW-1185">Reference proteome</keyword>
<dbReference type="GO" id="GO:0022603">
    <property type="term" value="P:regulation of anatomical structure morphogenesis"/>
    <property type="evidence" value="ECO:0007669"/>
    <property type="project" value="UniProtKB-ARBA"/>
</dbReference>
<dbReference type="Pfam" id="PF13927">
    <property type="entry name" value="Ig_3"/>
    <property type="match status" value="2"/>
</dbReference>
<dbReference type="CDD" id="cd20952">
    <property type="entry name" value="IgI_5_Robo"/>
    <property type="match status" value="1"/>
</dbReference>
<feature type="domain" description="Fibronectin type-III" evidence="20">
    <location>
        <begin position="642"/>
        <end position="739"/>
    </location>
</feature>
<evidence type="ECO:0000256" key="9">
    <source>
        <dbReference type="ARBA" id="ARBA00022902"/>
    </source>
</evidence>
<dbReference type="InterPro" id="IPR003599">
    <property type="entry name" value="Ig_sub"/>
</dbReference>
<dbReference type="SUPFAM" id="SSF48726">
    <property type="entry name" value="Immunoglobulin"/>
    <property type="match status" value="5"/>
</dbReference>
<dbReference type="GO" id="GO:0008046">
    <property type="term" value="F:axon guidance receptor activity"/>
    <property type="evidence" value="ECO:0007669"/>
    <property type="project" value="InterPro"/>
</dbReference>
<dbReference type="PROSITE" id="PS50835">
    <property type="entry name" value="IG_LIKE"/>
    <property type="match status" value="5"/>
</dbReference>
<evidence type="ECO:0000256" key="13">
    <source>
        <dbReference type="ARBA" id="ARBA00023170"/>
    </source>
</evidence>
<keyword evidence="12" id="KW-1015">Disulfide bond</keyword>
<dbReference type="SMART" id="SM00406">
    <property type="entry name" value="IGv"/>
    <property type="match status" value="3"/>
</dbReference>
<dbReference type="InterPro" id="IPR003598">
    <property type="entry name" value="Ig_sub2"/>
</dbReference>
<keyword evidence="5" id="KW-0812">Transmembrane</keyword>
<dbReference type="InterPro" id="IPR036116">
    <property type="entry name" value="FN3_sf"/>
</dbReference>
<evidence type="ECO:0000256" key="12">
    <source>
        <dbReference type="ARBA" id="ARBA00023157"/>
    </source>
</evidence>
<feature type="domain" description="Ig-like" evidence="19">
    <location>
        <begin position="31"/>
        <end position="127"/>
    </location>
</feature>
<keyword evidence="8" id="KW-0221">Differentiation</keyword>
<feature type="compositionally biased region" description="Low complexity" evidence="17">
    <location>
        <begin position="1004"/>
        <end position="1022"/>
    </location>
</feature>
<dbReference type="CDD" id="cd05725">
    <property type="entry name" value="IgI_3_Robo"/>
    <property type="match status" value="1"/>
</dbReference>
<sequence length="1526" mass="166222">MMSPTSIGFVFLLGILHVCSGSRLRQEDTPPRIVEHPSDLIVSKGEPATLNCKAEGRPTPTVEWYKDGERVETDRDNPRSQRMLLPSGSLFFLRIVHGRRSKPDEGSYVCVARNYLGEAVSHNASLEVAILRDDFRQNPADVIVAAGEPAVLECQPPRGHPEPTISWKKDGINIDDRDERITIRGGKLMITNARKSDAGKYVCVGTNMVGERESEIAELTVLERPSFVRRPGSQVVLVDQSVEFRCEARGDPVPTVRWRKDDGDLPKGRYEIREDHTLKIRRLTSADVGSYTCVAENMVGKAEASATLTVHVVSVPPAFVVRPRNQVVGVGRTVTFQCEATGNPQPAIFWQREGSQNLLFSYQPPQPSSRFSVSQTGDLTITDAERSDVGYYSCQALNIAGSVITKALLEVTDVVSDRPPPVIRQGPTNQTVAVDGTVALNCVASGNPTPTILWRKDGVLVSTHDSRVKQLDTGALQLRYAKLGDTGTYTCIASTPSGEASWKAYLEVHEFGVPVQPNRPTDPNLIPSAPSKPEVTDVTRTSVTLSWKPNLNSGATPTSYIIEAFSHASGSSWQTLAEHVKTESFVLKGLKPSAVYLFLVRAANAYGLSDPSPITDAVKTQDIPPTSQGVDHRQIQRELGEVVIHLHNPTILSSSSVRVQWTVEQQSQYIQGYKVMYRPSPEGLQRSEWAVFEVRTPGEDSAVVPQLRKGVTYEFKVRPFFNEFQGTDSDVKIGKTLEEAPSAPPREVTVTESGDNGTTIMVSWQPPPEEEQNGVVQEYKIWCLGNESRYHINRTVDGSTLSVLIPSLAPGIRYSVEVAASTGAGPGVKSDITFFQLDASGRMTESVSQENPLSQQISDVVKQPAFIAGIGAACWIILMVFSIWLYRHRKKRNGLSSSYAGIRKVPSFTFTPTVAYQRGGEGVSSAGRPGLLNIGETATQPWLADTWPNSCSNHNDCSINCCTAGNGNSDSNLATYSRPDRYRGGDSPMPATIPYNQTHDIHTGGSYNSSDRGSSSTSGSQGQKKGVRTPKLPKQSTMNWADLLPPPPANPPPSRSTEEYSLSMEESCDPDMQCPMPPSHMYLQPDELEEEEEMERGPTPPIRGAASSPAAVSYSHQSTATLTPSPQEEMQPMLQDTHDSHERRRHAVSPPPPPRPLSPTHTYGYITSPLALDTDGMEEEEEEDILEEEEEGDETDAEVAKMHYHHTHPHTHPHHPQMHPRRLLLRGLEQTPASSMGDLESSVTGSMINGWGSASEEDNVSSGRSSAVSSSDGSFFTDADFAQAVAAAAEYSGLRVAKYPNTQGHEVGGASARKYQINPSGHRPGSPVSTDSNMSMAAVHRRPPKKQKQHPAGHPANQRREAYNEDLPPPPIPPPAVLKSPTHPSKAALEGRGVISPKAGEGRDKRGGTGSYRPREGSDPRTSSSERKDAQDRQKTAHGGKGNKHESSTANKARQHAGSEDILPYSRPQFPTVNSPRDPSSSSSMSSRGSGGRRRGEGGRRNPADMGLNTTGAFQPGDEELEMVES</sequence>
<evidence type="ECO:0000256" key="2">
    <source>
        <dbReference type="ARBA" id="ARBA00022473"/>
    </source>
</evidence>
<dbReference type="InterPro" id="IPR032986">
    <property type="entry name" value="Robo1_Ig-like3"/>
</dbReference>
<feature type="domain" description="Ig-like" evidence="19">
    <location>
        <begin position="317"/>
        <end position="412"/>
    </location>
</feature>
<evidence type="ECO:0000256" key="1">
    <source>
        <dbReference type="ARBA" id="ARBA00004479"/>
    </source>
</evidence>
<keyword evidence="2" id="KW-0217">Developmental protein</keyword>
<dbReference type="GO" id="GO:0007417">
    <property type="term" value="P:central nervous system development"/>
    <property type="evidence" value="ECO:0007669"/>
    <property type="project" value="UniProtKB-ARBA"/>
</dbReference>
<feature type="compositionally biased region" description="Low complexity" evidence="17">
    <location>
        <begin position="1260"/>
        <end position="1272"/>
    </location>
</feature>
<comment type="similarity">
    <text evidence="16">Belongs to the immunoglobulin superfamily. ROBO family.</text>
</comment>
<feature type="compositionally biased region" description="Acidic residues" evidence="17">
    <location>
        <begin position="1517"/>
        <end position="1526"/>
    </location>
</feature>
<dbReference type="InterPro" id="IPR013783">
    <property type="entry name" value="Ig-like_fold"/>
</dbReference>
<keyword evidence="4" id="KW-0597">Phosphoprotein</keyword>
<dbReference type="SMART" id="SM00409">
    <property type="entry name" value="IG"/>
    <property type="match status" value="5"/>
</dbReference>
<keyword evidence="6 18" id="KW-0732">Signal</keyword>
<evidence type="ECO:0000256" key="14">
    <source>
        <dbReference type="ARBA" id="ARBA00023180"/>
    </source>
</evidence>
<feature type="chain" id="PRO_5035944499" evidence="18">
    <location>
        <begin position="22"/>
        <end position="1526"/>
    </location>
</feature>
<feature type="domain" description="Ig-like" evidence="19">
    <location>
        <begin position="133"/>
        <end position="220"/>
    </location>
</feature>
<feature type="compositionally biased region" description="Basic and acidic residues" evidence="17">
    <location>
        <begin position="1400"/>
        <end position="1435"/>
    </location>
</feature>
<dbReference type="FunFam" id="2.60.40.10:FF:000055">
    <property type="entry name" value="roundabout homolog 1 isoform X2"/>
    <property type="match status" value="1"/>
</dbReference>
<keyword evidence="14" id="KW-0325">Glycoprotein</keyword>
<dbReference type="Proteomes" id="UP000694389">
    <property type="component" value="Unassembled WGS sequence"/>
</dbReference>
<dbReference type="Pfam" id="PF00041">
    <property type="entry name" value="fn3"/>
    <property type="match status" value="3"/>
</dbReference>
<proteinExistence type="inferred from homology"/>
<reference evidence="21" key="2">
    <citation type="submission" date="2025-09" db="UniProtKB">
        <authorList>
            <consortium name="Ensembl"/>
        </authorList>
    </citation>
    <scope>IDENTIFICATION</scope>
</reference>
<evidence type="ECO:0000313" key="21">
    <source>
        <dbReference type="Ensembl" id="ENSDLAP00005068788.1"/>
    </source>
</evidence>
<dbReference type="InterPro" id="IPR003961">
    <property type="entry name" value="FN3_dom"/>
</dbReference>
<evidence type="ECO:0000313" key="22">
    <source>
        <dbReference type="Proteomes" id="UP000694389"/>
    </source>
</evidence>
<dbReference type="FunFam" id="2.60.40.10:FF:000026">
    <property type="entry name" value="roundabout homolog 2 isoform X1"/>
    <property type="match status" value="1"/>
</dbReference>
<dbReference type="CDD" id="cd00063">
    <property type="entry name" value="FN3"/>
    <property type="match status" value="3"/>
</dbReference>
<dbReference type="GO" id="GO:0016020">
    <property type="term" value="C:membrane"/>
    <property type="evidence" value="ECO:0007669"/>
    <property type="project" value="UniProtKB-SubCell"/>
</dbReference>
<evidence type="ECO:0000256" key="16">
    <source>
        <dbReference type="ARBA" id="ARBA00061206"/>
    </source>
</evidence>
<feature type="domain" description="Fibronectin type-III" evidence="20">
    <location>
        <begin position="529"/>
        <end position="623"/>
    </location>
</feature>
<dbReference type="Ensembl" id="ENSDLAT00005068501.1">
    <property type="protein sequence ID" value="ENSDLAP00005068788.1"/>
    <property type="gene ID" value="ENSDLAG00005004799.2"/>
</dbReference>
<keyword evidence="7" id="KW-0677">Repeat</keyword>
<accession>A0A8P4K6J9</accession>
<dbReference type="GO" id="GO:0051239">
    <property type="term" value="P:regulation of multicellular organismal process"/>
    <property type="evidence" value="ECO:0007669"/>
    <property type="project" value="UniProtKB-ARBA"/>
</dbReference>
<feature type="compositionally biased region" description="Basic and acidic residues" evidence="17">
    <location>
        <begin position="1494"/>
        <end position="1503"/>
    </location>
</feature>
<dbReference type="InterPro" id="IPR007110">
    <property type="entry name" value="Ig-like_dom"/>
</dbReference>
<evidence type="ECO:0000256" key="8">
    <source>
        <dbReference type="ARBA" id="ARBA00022782"/>
    </source>
</evidence>
<dbReference type="InterPro" id="IPR051170">
    <property type="entry name" value="Neural/epithelial_adhesion"/>
</dbReference>
<dbReference type="SUPFAM" id="SSF49265">
    <property type="entry name" value="Fibronectin type III"/>
    <property type="match status" value="2"/>
</dbReference>
<feature type="signal peptide" evidence="18">
    <location>
        <begin position="1"/>
        <end position="21"/>
    </location>
</feature>
<dbReference type="CDD" id="cd07693">
    <property type="entry name" value="IgC_1_Robo"/>
    <property type="match status" value="1"/>
</dbReference>
<feature type="compositionally biased region" description="Acidic residues" evidence="17">
    <location>
        <begin position="1175"/>
        <end position="1197"/>
    </location>
</feature>
<dbReference type="FunFam" id="2.60.40.10:FF:000065">
    <property type="entry name" value="roundabout homolog 1 isoform X3"/>
    <property type="match status" value="1"/>
</dbReference>
<dbReference type="GO" id="GO:0006935">
    <property type="term" value="P:chemotaxis"/>
    <property type="evidence" value="ECO:0007669"/>
    <property type="project" value="UniProtKB-KW"/>
</dbReference>
<feature type="compositionally biased region" description="Polar residues" evidence="17">
    <location>
        <begin position="1114"/>
        <end position="1128"/>
    </location>
</feature>
<evidence type="ECO:0000256" key="6">
    <source>
        <dbReference type="ARBA" id="ARBA00022729"/>
    </source>
</evidence>
<dbReference type="FunFam" id="2.60.40.10:FF:000058">
    <property type="entry name" value="roundabout homolog 2 isoform X3"/>
    <property type="match status" value="1"/>
</dbReference>
<dbReference type="InterPro" id="IPR036179">
    <property type="entry name" value="Ig-like_dom_sf"/>
</dbReference>
<evidence type="ECO:0000259" key="20">
    <source>
        <dbReference type="PROSITE" id="PS50853"/>
    </source>
</evidence>
<gene>
    <name evidence="21" type="primary">robo1</name>
</gene>